<dbReference type="PROSITE" id="PS50082">
    <property type="entry name" value="WD_REPEATS_2"/>
    <property type="match status" value="2"/>
</dbReference>
<evidence type="ECO:0000313" key="7">
    <source>
        <dbReference type="EMBL" id="KAK9815701.1"/>
    </source>
</evidence>
<keyword evidence="8" id="KW-1185">Reference proteome</keyword>
<evidence type="ECO:0000256" key="4">
    <source>
        <dbReference type="PROSITE-ProRule" id="PRU00221"/>
    </source>
</evidence>
<dbReference type="GO" id="GO:0016567">
    <property type="term" value="P:protein ubiquitination"/>
    <property type="evidence" value="ECO:0007669"/>
    <property type="project" value="TreeGrafter"/>
</dbReference>
<dbReference type="Pfam" id="PF00400">
    <property type="entry name" value="WD40"/>
    <property type="match status" value="1"/>
</dbReference>
<feature type="repeat" description="WD" evidence="4">
    <location>
        <begin position="243"/>
        <end position="275"/>
    </location>
</feature>
<feature type="region of interest" description="Disordered" evidence="5">
    <location>
        <begin position="282"/>
        <end position="304"/>
    </location>
</feature>
<dbReference type="PANTHER" id="PTHR14205">
    <property type="entry name" value="WD-REPEAT PROTEIN"/>
    <property type="match status" value="1"/>
</dbReference>
<sequence length="361" mass="40233">MGDRGITYGLKGQARALVPQQGDKDRHRWLVGTNALREENEVQVLEFDSEEDTVRCAESYRHGPEIWSITPSPADPDALITVYNEGGTFRSTLWRLSARTSQLQQQTELTGHTGVIRAVIWHPLAEPALLSIEEGRLRKWALRDAGAEMVADASAGDLYQLWGGAWDPHDTNRLCTAGGNNIQLWDLRTLKKTGEIEGAHYMPVRDIDFAHRHEHQIVSGGDDCKLRFWDLRAGSAAKPLLELGGHSHWIWQTRYSPFHDQMVLSASSDALVNLWYTPSISSGPSSTGHVKPAQSANSSPARASFVKEPHDGKVRSYDDHEDSVYSVAWSAADPWVFASLSYDGRVAVNRVPSQIKYKILI</sequence>
<proteinExistence type="inferred from homology"/>
<dbReference type="Proteomes" id="UP001489004">
    <property type="component" value="Unassembled WGS sequence"/>
</dbReference>
<dbReference type="PANTHER" id="PTHR14205:SF15">
    <property type="entry name" value="EARP AND GARP COMPLEX-INTERACTING PROTEIN 1"/>
    <property type="match status" value="1"/>
</dbReference>
<dbReference type="AlphaFoldDB" id="A0AAW1Q4E1"/>
<protein>
    <recommendedName>
        <fullName evidence="6">EIPR1-like beta-propeller domain-containing protein</fullName>
    </recommendedName>
</protein>
<reference evidence="7 8" key="1">
    <citation type="journal article" date="2024" name="Nat. Commun.">
        <title>Phylogenomics reveals the evolutionary origins of lichenization in chlorophyte algae.</title>
        <authorList>
            <person name="Puginier C."/>
            <person name="Libourel C."/>
            <person name="Otte J."/>
            <person name="Skaloud P."/>
            <person name="Haon M."/>
            <person name="Grisel S."/>
            <person name="Petersen M."/>
            <person name="Berrin J.G."/>
            <person name="Delaux P.M."/>
            <person name="Dal Grande F."/>
            <person name="Keller J."/>
        </authorList>
    </citation>
    <scope>NUCLEOTIDE SEQUENCE [LARGE SCALE GENOMIC DNA]</scope>
    <source>
        <strain evidence="7 8">SAG 2043</strain>
    </source>
</reference>
<dbReference type="InterPro" id="IPR019775">
    <property type="entry name" value="WD40_repeat_CS"/>
</dbReference>
<organism evidence="7 8">
    <name type="scientific">[Myrmecia] bisecta</name>
    <dbReference type="NCBI Taxonomy" id="41462"/>
    <lineage>
        <taxon>Eukaryota</taxon>
        <taxon>Viridiplantae</taxon>
        <taxon>Chlorophyta</taxon>
        <taxon>core chlorophytes</taxon>
        <taxon>Trebouxiophyceae</taxon>
        <taxon>Trebouxiales</taxon>
        <taxon>Trebouxiaceae</taxon>
        <taxon>Myrmecia</taxon>
    </lineage>
</organism>
<dbReference type="Gene3D" id="2.130.10.10">
    <property type="entry name" value="YVTN repeat-like/Quinoprotein amine dehydrogenase"/>
    <property type="match status" value="1"/>
</dbReference>
<dbReference type="PROSITE" id="PS00678">
    <property type="entry name" value="WD_REPEATS_1"/>
    <property type="match status" value="1"/>
</dbReference>
<evidence type="ECO:0000256" key="2">
    <source>
        <dbReference type="ARBA" id="ARBA00022574"/>
    </source>
</evidence>
<evidence type="ECO:0000259" key="6">
    <source>
        <dbReference type="Pfam" id="PF23609"/>
    </source>
</evidence>
<keyword evidence="3" id="KW-0677">Repeat</keyword>
<evidence type="ECO:0000313" key="8">
    <source>
        <dbReference type="Proteomes" id="UP001489004"/>
    </source>
</evidence>
<dbReference type="InterPro" id="IPR036322">
    <property type="entry name" value="WD40_repeat_dom_sf"/>
</dbReference>
<dbReference type="InterPro" id="IPR015943">
    <property type="entry name" value="WD40/YVTN_repeat-like_dom_sf"/>
</dbReference>
<dbReference type="SMART" id="SM00320">
    <property type="entry name" value="WD40"/>
    <property type="match status" value="5"/>
</dbReference>
<gene>
    <name evidence="7" type="ORF">WJX72_008294</name>
</gene>
<evidence type="ECO:0000256" key="5">
    <source>
        <dbReference type="SAM" id="MobiDB-lite"/>
    </source>
</evidence>
<feature type="domain" description="EIPR1-like beta-propeller" evidence="6">
    <location>
        <begin position="5"/>
        <end position="275"/>
    </location>
</feature>
<feature type="repeat" description="WD" evidence="4">
    <location>
        <begin position="197"/>
        <end position="239"/>
    </location>
</feature>
<evidence type="ECO:0000256" key="1">
    <source>
        <dbReference type="ARBA" id="ARBA00005672"/>
    </source>
</evidence>
<keyword evidence="2 4" id="KW-0853">WD repeat</keyword>
<dbReference type="InterPro" id="IPR001680">
    <property type="entry name" value="WD40_rpt"/>
</dbReference>
<evidence type="ECO:0000256" key="3">
    <source>
        <dbReference type="ARBA" id="ARBA00022737"/>
    </source>
</evidence>
<dbReference type="InterPro" id="IPR040323">
    <property type="entry name" value="EIPR1"/>
</dbReference>
<dbReference type="InterPro" id="IPR059104">
    <property type="entry name" value="Beta-prop_EIPR1-like"/>
</dbReference>
<dbReference type="Pfam" id="PF23609">
    <property type="entry name" value="Beta-prop_EIPR1"/>
    <property type="match status" value="1"/>
</dbReference>
<dbReference type="SUPFAM" id="SSF50978">
    <property type="entry name" value="WD40 repeat-like"/>
    <property type="match status" value="1"/>
</dbReference>
<dbReference type="EMBL" id="JALJOR010000006">
    <property type="protein sequence ID" value="KAK9815701.1"/>
    <property type="molecule type" value="Genomic_DNA"/>
</dbReference>
<comment type="caution">
    <text evidence="7">The sequence shown here is derived from an EMBL/GenBank/DDBJ whole genome shotgun (WGS) entry which is preliminary data.</text>
</comment>
<accession>A0AAW1Q4E1</accession>
<comment type="similarity">
    <text evidence="1">Belongs to the WD repeat EIPR1 family.</text>
</comment>
<name>A0AAW1Q4E1_9CHLO</name>